<keyword evidence="4" id="KW-1185">Reference proteome</keyword>
<accession>A0A2Z5G7V5</accession>
<proteinExistence type="predicted"/>
<name>A0A2Z5G7V5_9BACT</name>
<feature type="transmembrane region" description="Helical" evidence="2">
    <location>
        <begin position="87"/>
        <end position="110"/>
    </location>
</feature>
<keyword evidence="2" id="KW-0812">Transmembrane</keyword>
<dbReference type="AlphaFoldDB" id="A0A2Z5G7V5"/>
<feature type="compositionally biased region" description="Low complexity" evidence="1">
    <location>
        <begin position="156"/>
        <end position="169"/>
    </location>
</feature>
<dbReference type="RefSeq" id="WP_114209943.1">
    <property type="nucleotide sequence ID" value="NZ_CP030840.1"/>
</dbReference>
<sequence length="201" mass="21451">MTLDMSRMEKHLTSNEISRLLVEGSWLEAEEHLRQCRNCQAQLAGIKEPLVAFRTAVMDWSEAQESKPIRETETSLTVRERLSFMNWAPALSLAFALAVLAALLVSPAAFHPASAPLQAGLAAPSDTVLMEQVDQEVSEAVPDALAPLTDLVSWESSAGSSSLGKSSAGVVDSSAGTMPRRSPGKSTPRAHAGQAKESIPD</sequence>
<dbReference type="Proteomes" id="UP000253606">
    <property type="component" value="Chromosome"/>
</dbReference>
<feature type="region of interest" description="Disordered" evidence="1">
    <location>
        <begin position="156"/>
        <end position="201"/>
    </location>
</feature>
<evidence type="ECO:0000313" key="3">
    <source>
        <dbReference type="EMBL" id="AXC15353.1"/>
    </source>
</evidence>
<evidence type="ECO:0008006" key="5">
    <source>
        <dbReference type="Google" id="ProtNLM"/>
    </source>
</evidence>
<evidence type="ECO:0000313" key="4">
    <source>
        <dbReference type="Proteomes" id="UP000253606"/>
    </source>
</evidence>
<organism evidence="3 4">
    <name type="scientific">Acidisarcina polymorpha</name>
    <dbReference type="NCBI Taxonomy" id="2211140"/>
    <lineage>
        <taxon>Bacteria</taxon>
        <taxon>Pseudomonadati</taxon>
        <taxon>Acidobacteriota</taxon>
        <taxon>Terriglobia</taxon>
        <taxon>Terriglobales</taxon>
        <taxon>Acidobacteriaceae</taxon>
        <taxon>Acidisarcina</taxon>
    </lineage>
</organism>
<protein>
    <recommendedName>
        <fullName evidence="5">Zinc-finger domain-containing protein</fullName>
    </recommendedName>
</protein>
<dbReference type="KEGG" id="abas:ACPOL_6109"/>
<reference evidence="3 4" key="1">
    <citation type="journal article" date="2018" name="Front. Microbiol.">
        <title>Hydrolytic Capabilities as a Key to Environmental Success: Chitinolytic and Cellulolytic Acidobacteria From Acidic Sub-arctic Soils and Boreal Peatlands.</title>
        <authorList>
            <person name="Belova S.E."/>
            <person name="Ravin N.V."/>
            <person name="Pankratov T.A."/>
            <person name="Rakitin A.L."/>
            <person name="Ivanova A.A."/>
            <person name="Beletsky A.V."/>
            <person name="Mardanov A.V."/>
            <person name="Sinninghe Damste J.S."/>
            <person name="Dedysh S.N."/>
        </authorList>
    </citation>
    <scope>NUCLEOTIDE SEQUENCE [LARGE SCALE GENOMIC DNA]</scope>
    <source>
        <strain evidence="3 4">SBC82</strain>
    </source>
</reference>
<gene>
    <name evidence="3" type="ORF">ACPOL_6109</name>
</gene>
<keyword evidence="2" id="KW-0472">Membrane</keyword>
<dbReference type="EMBL" id="CP030840">
    <property type="protein sequence ID" value="AXC15353.1"/>
    <property type="molecule type" value="Genomic_DNA"/>
</dbReference>
<keyword evidence="2" id="KW-1133">Transmembrane helix</keyword>
<evidence type="ECO:0000256" key="1">
    <source>
        <dbReference type="SAM" id="MobiDB-lite"/>
    </source>
</evidence>
<evidence type="ECO:0000256" key="2">
    <source>
        <dbReference type="SAM" id="Phobius"/>
    </source>
</evidence>